<name>A0A4Y2J321_ARAVE</name>
<dbReference type="AlphaFoldDB" id="A0A4Y2J321"/>
<dbReference type="EMBL" id="BGPR01003173">
    <property type="protein sequence ID" value="GBM84621.1"/>
    <property type="molecule type" value="Genomic_DNA"/>
</dbReference>
<keyword evidence="2" id="KW-1185">Reference proteome</keyword>
<evidence type="ECO:0000313" key="1">
    <source>
        <dbReference type="EMBL" id="GBM84621.1"/>
    </source>
</evidence>
<proteinExistence type="predicted"/>
<organism evidence="1 2">
    <name type="scientific">Araneus ventricosus</name>
    <name type="common">Orbweaver spider</name>
    <name type="synonym">Epeira ventricosa</name>
    <dbReference type="NCBI Taxonomy" id="182803"/>
    <lineage>
        <taxon>Eukaryota</taxon>
        <taxon>Metazoa</taxon>
        <taxon>Ecdysozoa</taxon>
        <taxon>Arthropoda</taxon>
        <taxon>Chelicerata</taxon>
        <taxon>Arachnida</taxon>
        <taxon>Araneae</taxon>
        <taxon>Araneomorphae</taxon>
        <taxon>Entelegynae</taxon>
        <taxon>Araneoidea</taxon>
        <taxon>Araneidae</taxon>
        <taxon>Araneus</taxon>
    </lineage>
</organism>
<sequence>MCEAVEYRKHESKKAEEKETTNEINMSNISLGLKVLLQTLKVKMISDKKEVSVRIILDSVSQRLYILKSLAEEMGYIPVKTKETLVNSLFGGVKSDKFEHTCYQIRLRSLENNFACNFEALDQLTICNDVTLVNAGPWMKKLQEMNVTLTDVGEKSQPVQILIGADLFGKFLTGQRRVLACGLVAIETLSGKVPEHRVTSSNVMLVTSLFVKELDISDLWKLDSIGIKDPTEKLSKKEQEDLTKEHFLQTVSYNDDKRYEVHRPWLDNYAPLPDNLELAIRRLESATKKLLHENLYDAYEGIFLEWLHEGIIEEVPVDEVNLSGNYLPHRPVLKEISSTPIRPVFDASA</sequence>
<dbReference type="OrthoDB" id="416987at2759"/>
<comment type="caution">
    <text evidence="1">The sequence shown here is derived from an EMBL/GenBank/DDBJ whole genome shotgun (WGS) entry which is preliminary data.</text>
</comment>
<reference evidence="1 2" key="1">
    <citation type="journal article" date="2019" name="Sci. Rep.">
        <title>Orb-weaving spider Araneus ventricosus genome elucidates the spidroin gene catalogue.</title>
        <authorList>
            <person name="Kono N."/>
            <person name="Nakamura H."/>
            <person name="Ohtoshi R."/>
            <person name="Moran D.A.P."/>
            <person name="Shinohara A."/>
            <person name="Yoshida Y."/>
            <person name="Fujiwara M."/>
            <person name="Mori M."/>
            <person name="Tomita M."/>
            <person name="Arakawa K."/>
        </authorList>
    </citation>
    <scope>NUCLEOTIDE SEQUENCE [LARGE SCALE GENOMIC DNA]</scope>
</reference>
<gene>
    <name evidence="1" type="ORF">AVEN_226656_1</name>
</gene>
<accession>A0A4Y2J321</accession>
<dbReference type="Proteomes" id="UP000499080">
    <property type="component" value="Unassembled WGS sequence"/>
</dbReference>
<protein>
    <submittedName>
        <fullName evidence="1">Uncharacterized protein</fullName>
    </submittedName>
</protein>
<evidence type="ECO:0000313" key="2">
    <source>
        <dbReference type="Proteomes" id="UP000499080"/>
    </source>
</evidence>